<dbReference type="InterPro" id="IPR039146">
    <property type="entry name" value="GPANK1"/>
</dbReference>
<organism evidence="4">
    <name type="scientific">Graphocephala atropunctata</name>
    <dbReference type="NCBI Taxonomy" id="36148"/>
    <lineage>
        <taxon>Eukaryota</taxon>
        <taxon>Metazoa</taxon>
        <taxon>Ecdysozoa</taxon>
        <taxon>Arthropoda</taxon>
        <taxon>Hexapoda</taxon>
        <taxon>Insecta</taxon>
        <taxon>Pterygota</taxon>
        <taxon>Neoptera</taxon>
        <taxon>Paraneoptera</taxon>
        <taxon>Hemiptera</taxon>
        <taxon>Auchenorrhyncha</taxon>
        <taxon>Membracoidea</taxon>
        <taxon>Cicadellidae</taxon>
        <taxon>Cicadellinae</taxon>
        <taxon>Cicadellini</taxon>
        <taxon>Graphocephala</taxon>
    </lineage>
</organism>
<name>A0A1B6KS25_9HEMI</name>
<dbReference type="InterPro" id="IPR002110">
    <property type="entry name" value="Ankyrin_rpt"/>
</dbReference>
<dbReference type="PANTHER" id="PTHR20923">
    <property type="entry name" value="BAT4 PROTEIN-RELATED"/>
    <property type="match status" value="1"/>
</dbReference>
<evidence type="ECO:0000256" key="2">
    <source>
        <dbReference type="SAM" id="MobiDB-lite"/>
    </source>
</evidence>
<dbReference type="PROSITE" id="PS50174">
    <property type="entry name" value="G_PATCH"/>
    <property type="match status" value="1"/>
</dbReference>
<dbReference type="AlphaFoldDB" id="A0A1B6KS25"/>
<dbReference type="SMART" id="SM00443">
    <property type="entry name" value="G_patch"/>
    <property type="match status" value="1"/>
</dbReference>
<feature type="domain" description="G-patch" evidence="3">
    <location>
        <begin position="242"/>
        <end position="288"/>
    </location>
</feature>
<dbReference type="InterPro" id="IPR036770">
    <property type="entry name" value="Ankyrin_rpt-contain_sf"/>
</dbReference>
<dbReference type="SMART" id="SM00248">
    <property type="entry name" value="ANK"/>
    <property type="match status" value="2"/>
</dbReference>
<feature type="repeat" description="ANK" evidence="1">
    <location>
        <begin position="118"/>
        <end position="150"/>
    </location>
</feature>
<accession>A0A1B6KS25</accession>
<dbReference type="Pfam" id="PF01585">
    <property type="entry name" value="G-patch"/>
    <property type="match status" value="1"/>
</dbReference>
<evidence type="ECO:0000256" key="1">
    <source>
        <dbReference type="PROSITE-ProRule" id="PRU00023"/>
    </source>
</evidence>
<dbReference type="Pfam" id="PF12796">
    <property type="entry name" value="Ank_2"/>
    <property type="match status" value="1"/>
</dbReference>
<dbReference type="Gene3D" id="1.25.40.20">
    <property type="entry name" value="Ankyrin repeat-containing domain"/>
    <property type="match status" value="1"/>
</dbReference>
<evidence type="ECO:0000313" key="4">
    <source>
        <dbReference type="EMBL" id="JAT14256.1"/>
    </source>
</evidence>
<sequence length="333" mass="37978">MDPSLLLVGMKHFVKSTEKPLSNSVKEYELNQAPRTAFVSGTHVKKFYESTVGKEAFQTQQNKCKKDKDLEELKPSAKVLRSAFNVNLLMKAVELGETTDVEELLGKNKESVNCSDQYGWTPIMSACCAGNQTMVQLILRWRPNLSVRDKRGNSCRDLALARGHHRIVEILDQYVKDICDKKAVKQTTTNLPRAPSDKTVFYCKVCKQSIENTSVKKHLSSTIHNFHVSSKRKMPTMYGIPESNKGYQILVKSGWNQEDGLGPSGEGHKYPPKTILKQDRTGLGAKKYKARVTHTLRDNNGKEIKQKKSFKRDFKTERRSDQRLERNLRRMLS</sequence>
<proteinExistence type="predicted"/>
<dbReference type="EMBL" id="GEBQ01025721">
    <property type="protein sequence ID" value="JAT14256.1"/>
    <property type="molecule type" value="Transcribed_RNA"/>
</dbReference>
<protein>
    <recommendedName>
        <fullName evidence="3">G-patch domain-containing protein</fullName>
    </recommendedName>
</protein>
<gene>
    <name evidence="4" type="ORF">g.18455</name>
</gene>
<evidence type="ECO:0000259" key="3">
    <source>
        <dbReference type="PROSITE" id="PS50174"/>
    </source>
</evidence>
<reference evidence="4" key="1">
    <citation type="submission" date="2015-11" db="EMBL/GenBank/DDBJ databases">
        <title>De novo transcriptome assembly of four potential Pierce s Disease insect vectors from Arizona vineyards.</title>
        <authorList>
            <person name="Tassone E.E."/>
        </authorList>
    </citation>
    <scope>NUCLEOTIDE SEQUENCE</scope>
</reference>
<dbReference type="PROSITE" id="PS50088">
    <property type="entry name" value="ANK_REPEAT"/>
    <property type="match status" value="1"/>
</dbReference>
<feature type="region of interest" description="Disordered" evidence="2">
    <location>
        <begin position="298"/>
        <end position="333"/>
    </location>
</feature>
<dbReference type="GO" id="GO:0003676">
    <property type="term" value="F:nucleic acid binding"/>
    <property type="evidence" value="ECO:0007669"/>
    <property type="project" value="InterPro"/>
</dbReference>
<dbReference type="SUPFAM" id="SSF48403">
    <property type="entry name" value="Ankyrin repeat"/>
    <property type="match status" value="1"/>
</dbReference>
<keyword evidence="1" id="KW-0040">ANK repeat</keyword>
<dbReference type="InterPro" id="IPR000467">
    <property type="entry name" value="G_patch_dom"/>
</dbReference>
<dbReference type="PANTHER" id="PTHR20923:SF1">
    <property type="entry name" value="G PATCH DOMAIN AND ANKYRIN REPEAT-CONTAINING PROTEIN 1"/>
    <property type="match status" value="1"/>
</dbReference>